<feature type="compositionally biased region" description="Polar residues" evidence="1">
    <location>
        <begin position="360"/>
        <end position="377"/>
    </location>
</feature>
<dbReference type="Proteomes" id="UP001412239">
    <property type="component" value="Unassembled WGS sequence"/>
</dbReference>
<sequence length="484" mass="54350">MANHREKKLKRERGYTPPLSPSLHSSGREGTRDRRRTSTSPPPVPRHPVQSMQAAFEESIRDVQVGARNSETEDSSSRSRKRQQKSGGHEYHRLSKIISQIAFGIHLLHGRLAKSDSEVVRILQSHVNDMDEFISKTTRDFDLAKSDISQRLKHLRVPLDSEPASAAFDGMLESREFRLQILEGNENVEYVVERTMAAMKRALKDVAEGLAAVDDMAKYLLGLKEGWKGSNLVRVYAAMTFNVEQWFRGLVALQTKSVALNEEIVQLKGVLGEIERRTGIASRKNKESLAVVPQGTKKKKSSSRLNKSLPPTPAPDTLLNAIDVRISNSHKDSRRLSRPTSQILEPARSRPQRLPHRHSFLSTSLSTPDASTRTLSSVGEYDSEMEEDRWKSSRVRVRPVPELWPEPLSQRSGPKHEQDDGQEDGDDFAFRPDKEEKKDQNFVCRPGKDGRRPKGKGKEKVGKTGKTGKGDTAPFARPDSCAVM</sequence>
<feature type="region of interest" description="Disordered" evidence="1">
    <location>
        <begin position="285"/>
        <end position="317"/>
    </location>
</feature>
<evidence type="ECO:0000313" key="2">
    <source>
        <dbReference type="EMBL" id="CUS10321.1"/>
    </source>
</evidence>
<proteinExistence type="predicted"/>
<feature type="region of interest" description="Disordered" evidence="1">
    <location>
        <begin position="329"/>
        <end position="484"/>
    </location>
</feature>
<dbReference type="AlphaFoldDB" id="A0A292PU54"/>
<accession>A0A292PU54</accession>
<protein>
    <submittedName>
        <fullName evidence="2">Uncharacterized protein</fullName>
    </submittedName>
</protein>
<keyword evidence="3" id="KW-1185">Reference proteome</keyword>
<name>A0A292PU54_9PEZI</name>
<feature type="compositionally biased region" description="Basic and acidic residues" evidence="1">
    <location>
        <begin position="428"/>
        <end position="462"/>
    </location>
</feature>
<evidence type="ECO:0000313" key="3">
    <source>
        <dbReference type="Proteomes" id="UP001412239"/>
    </source>
</evidence>
<evidence type="ECO:0000256" key="1">
    <source>
        <dbReference type="SAM" id="MobiDB-lite"/>
    </source>
</evidence>
<dbReference type="EMBL" id="LN891050">
    <property type="protein sequence ID" value="CUS10321.1"/>
    <property type="molecule type" value="Genomic_DNA"/>
</dbReference>
<reference evidence="2" key="1">
    <citation type="submission" date="2015-10" db="EMBL/GenBank/DDBJ databases">
        <authorList>
            <person name="Regsiter A."/>
            <person name="william w."/>
        </authorList>
    </citation>
    <scope>NUCLEOTIDE SEQUENCE</scope>
    <source>
        <strain evidence="2">Montdore</strain>
    </source>
</reference>
<feature type="compositionally biased region" description="Basic residues" evidence="1">
    <location>
        <begin position="350"/>
        <end position="359"/>
    </location>
</feature>
<organism evidence="2 3">
    <name type="scientific">Tuber aestivum</name>
    <name type="common">summer truffle</name>
    <dbReference type="NCBI Taxonomy" id="59557"/>
    <lineage>
        <taxon>Eukaryota</taxon>
        <taxon>Fungi</taxon>
        <taxon>Dikarya</taxon>
        <taxon>Ascomycota</taxon>
        <taxon>Pezizomycotina</taxon>
        <taxon>Pezizomycetes</taxon>
        <taxon>Pezizales</taxon>
        <taxon>Tuberaceae</taxon>
        <taxon>Tuber</taxon>
    </lineage>
</organism>
<feature type="compositionally biased region" description="Basic residues" evidence="1">
    <location>
        <begin position="1"/>
        <end position="11"/>
    </location>
</feature>
<gene>
    <name evidence="2" type="ORF">GSTUAT00005578001</name>
</gene>
<feature type="region of interest" description="Disordered" evidence="1">
    <location>
        <begin position="1"/>
        <end position="91"/>
    </location>
</feature>